<keyword evidence="3 12" id="KW-0723">Serine/threonine-protein kinase</keyword>
<dbReference type="Gene3D" id="3.30.200.20">
    <property type="entry name" value="Phosphorylase Kinase, domain 1"/>
    <property type="match status" value="1"/>
</dbReference>
<evidence type="ECO:0000256" key="6">
    <source>
        <dbReference type="ARBA" id="ARBA00022777"/>
    </source>
</evidence>
<keyword evidence="7" id="KW-0067">ATP-binding</keyword>
<dbReference type="Gene3D" id="1.25.40.10">
    <property type="entry name" value="Tetratricopeptide repeat domain"/>
    <property type="match status" value="2"/>
</dbReference>
<dbReference type="PANTHER" id="PTHR24363:SF0">
    <property type="entry name" value="SERINE_THREONINE KINASE LIKE DOMAIN CONTAINING 1"/>
    <property type="match status" value="1"/>
</dbReference>
<comment type="caution">
    <text evidence="12">The sequence shown here is derived from an EMBL/GenBank/DDBJ whole genome shotgun (WGS) entry which is preliminary data.</text>
</comment>
<dbReference type="InterPro" id="IPR011009">
    <property type="entry name" value="Kinase-like_dom_sf"/>
</dbReference>
<feature type="region of interest" description="Disordered" evidence="10">
    <location>
        <begin position="1"/>
        <end position="49"/>
    </location>
</feature>
<dbReference type="RefSeq" id="WP_123930984.1">
    <property type="nucleotide sequence ID" value="NZ_JBPSDP010000010.1"/>
</dbReference>
<dbReference type="Pfam" id="PF00069">
    <property type="entry name" value="Pkinase"/>
    <property type="match status" value="1"/>
</dbReference>
<keyword evidence="13" id="KW-1185">Reference proteome</keyword>
<evidence type="ECO:0000256" key="4">
    <source>
        <dbReference type="ARBA" id="ARBA00022679"/>
    </source>
</evidence>
<dbReference type="Proteomes" id="UP000267536">
    <property type="component" value="Unassembled WGS sequence"/>
</dbReference>
<feature type="region of interest" description="Disordered" evidence="10">
    <location>
        <begin position="63"/>
        <end position="84"/>
    </location>
</feature>
<dbReference type="Pfam" id="PF16919">
    <property type="entry name" value="PknG_rubred"/>
    <property type="match status" value="1"/>
</dbReference>
<sequence length="835" mass="90624">MTEHDERAEAEVGTQRVDPADLDIGTQRADQPDLDVGTQRADPADLDPGTQRADLAALVDTGMTSSGGRMPPSPVTGSTDPVVRSGPVIPTEALTSVGHARRLVPKRRPQVHDRRLGTGLVELPKVVDIEPADAVLDFPVIPEGKRTCWRCGRPVGRNDGEGAGDLAGICPHCGARYSFVPGLAPGTVVAGQYEIAGAIAHGGLGWIYLAIDRNVSDRPVVLKGLLNSSDSEAQQVALAERQFLASVNHPGIVKIYNFVEHVTADDERFGYIVMEYIGGQTLKQITSTGADSGGTHTVMPIEQAMAYILEVLPAIGYLHSVGLVYNDVKPENVMVSSDEVKLIDLGAVSAINGYGHLYGTPGFQAPEIVRTGPQVVTDIYSIGRTLAVLTLDMPMEKGRYLDGLPEPETTPMFAENPSYYLLLQRATATDPAERFSSAEEMTTQMLNVLRETVAVHTGVPRPSLSTVFTPQRSTFGTDLMLAPVDGFFDPDLAAFYDPDDIARALPVPLVNPADPAAGLLNSAALSDPRQTLDSIYAARAEGFSSLLGRRSNNAHPSLEIDLAEARAHLELDDVDTALSVLQNVTAQHGESWRVDWYMGICALMNDEPELAHERFTEVLQAMPGEVAPKLAAAGTAEIIGRWLSDEKHPSMEEPEESPDTRIAEMYDVADRLYHDLWLTDHSIVTAAFGLARLAVARGDFDAAIEPLDEVPPTSRHYNTARATAILALVHGRAPELVDKRQLVEAARRLEAMPDSEPRKSRLQLIVLGTAMGWIMEHEDQAGEPATLLGVPFTERGLRAGTERSLRSLARQMRNNRDNRFLLVDLANYVRPDSLF</sequence>
<gene>
    <name evidence="12" type="ORF">EF294_13895</name>
</gene>
<dbReference type="GO" id="GO:0004674">
    <property type="term" value="F:protein serine/threonine kinase activity"/>
    <property type="evidence" value="ECO:0007669"/>
    <property type="project" value="UniProtKB-KW"/>
</dbReference>
<dbReference type="EMBL" id="RKMH01000010">
    <property type="protein sequence ID" value="RPA59078.1"/>
    <property type="molecule type" value="Genomic_DNA"/>
</dbReference>
<keyword evidence="5" id="KW-0547">Nucleotide-binding</keyword>
<evidence type="ECO:0000256" key="8">
    <source>
        <dbReference type="ARBA" id="ARBA00047899"/>
    </source>
</evidence>
<evidence type="ECO:0000256" key="7">
    <source>
        <dbReference type="ARBA" id="ARBA00022840"/>
    </source>
</evidence>
<dbReference type="SUPFAM" id="SSF48452">
    <property type="entry name" value="TPR-like"/>
    <property type="match status" value="1"/>
</dbReference>
<evidence type="ECO:0000259" key="11">
    <source>
        <dbReference type="PROSITE" id="PS50011"/>
    </source>
</evidence>
<evidence type="ECO:0000256" key="10">
    <source>
        <dbReference type="SAM" id="MobiDB-lite"/>
    </source>
</evidence>
<dbReference type="GO" id="GO:0005524">
    <property type="term" value="F:ATP binding"/>
    <property type="evidence" value="ECO:0007669"/>
    <property type="project" value="UniProtKB-KW"/>
</dbReference>
<dbReference type="SUPFAM" id="SSF56112">
    <property type="entry name" value="Protein kinase-like (PK-like)"/>
    <property type="match status" value="1"/>
</dbReference>
<evidence type="ECO:0000256" key="1">
    <source>
        <dbReference type="ARBA" id="ARBA00012513"/>
    </source>
</evidence>
<dbReference type="PROSITE" id="PS00108">
    <property type="entry name" value="PROTEIN_KINASE_ST"/>
    <property type="match status" value="1"/>
</dbReference>
<dbReference type="Pfam" id="PF16918">
    <property type="entry name" value="PknG_TPR"/>
    <property type="match status" value="1"/>
</dbReference>
<keyword evidence="4" id="KW-0808">Transferase</keyword>
<dbReference type="SMART" id="SM00220">
    <property type="entry name" value="S_TKc"/>
    <property type="match status" value="1"/>
</dbReference>
<dbReference type="InterPro" id="IPR011990">
    <property type="entry name" value="TPR-like_helical_dom_sf"/>
</dbReference>
<feature type="compositionally biased region" description="Basic and acidic residues" evidence="10">
    <location>
        <begin position="1"/>
        <end position="10"/>
    </location>
</feature>
<dbReference type="InterPro" id="IPR031634">
    <property type="entry name" value="PknG_rubred"/>
</dbReference>
<proteinExistence type="predicted"/>
<evidence type="ECO:0000256" key="2">
    <source>
        <dbReference type="ARBA" id="ARBA00014676"/>
    </source>
</evidence>
<dbReference type="InterPro" id="IPR031636">
    <property type="entry name" value="PknG_TPR"/>
</dbReference>
<dbReference type="PROSITE" id="PS50011">
    <property type="entry name" value="PROTEIN_KINASE_DOM"/>
    <property type="match status" value="1"/>
</dbReference>
<dbReference type="PANTHER" id="PTHR24363">
    <property type="entry name" value="SERINE/THREONINE PROTEIN KINASE"/>
    <property type="match status" value="1"/>
</dbReference>
<evidence type="ECO:0000256" key="9">
    <source>
        <dbReference type="ARBA" id="ARBA00048679"/>
    </source>
</evidence>
<dbReference type="InterPro" id="IPR000719">
    <property type="entry name" value="Prot_kinase_dom"/>
</dbReference>
<name>A0A3N4GAX3_9ACTN</name>
<dbReference type="Gene3D" id="1.10.510.10">
    <property type="entry name" value="Transferase(Phosphotransferase) domain 1"/>
    <property type="match status" value="1"/>
</dbReference>
<evidence type="ECO:0000313" key="13">
    <source>
        <dbReference type="Proteomes" id="UP000267536"/>
    </source>
</evidence>
<evidence type="ECO:0000313" key="12">
    <source>
        <dbReference type="EMBL" id="RPA59078.1"/>
    </source>
</evidence>
<reference evidence="12 13" key="1">
    <citation type="submission" date="2018-11" db="EMBL/GenBank/DDBJ databases">
        <title>Draft genome sequence of Gordonia sp. RS15-1S isolated from rice stems.</title>
        <authorList>
            <person name="Muangham S."/>
        </authorList>
    </citation>
    <scope>NUCLEOTIDE SEQUENCE [LARGE SCALE GENOMIC DNA]</scope>
    <source>
        <strain evidence="12 13">RS15-1S</strain>
    </source>
</reference>
<comment type="catalytic activity">
    <reaction evidence="9">
        <text>L-seryl-[protein] + ATP = O-phospho-L-seryl-[protein] + ADP + H(+)</text>
        <dbReference type="Rhea" id="RHEA:17989"/>
        <dbReference type="Rhea" id="RHEA-COMP:9863"/>
        <dbReference type="Rhea" id="RHEA-COMP:11604"/>
        <dbReference type="ChEBI" id="CHEBI:15378"/>
        <dbReference type="ChEBI" id="CHEBI:29999"/>
        <dbReference type="ChEBI" id="CHEBI:30616"/>
        <dbReference type="ChEBI" id="CHEBI:83421"/>
        <dbReference type="ChEBI" id="CHEBI:456216"/>
        <dbReference type="EC" id="2.7.11.1"/>
    </reaction>
</comment>
<keyword evidence="6 12" id="KW-0418">Kinase</keyword>
<comment type="catalytic activity">
    <reaction evidence="8">
        <text>L-threonyl-[protein] + ATP = O-phospho-L-threonyl-[protein] + ADP + H(+)</text>
        <dbReference type="Rhea" id="RHEA:46608"/>
        <dbReference type="Rhea" id="RHEA-COMP:11060"/>
        <dbReference type="Rhea" id="RHEA-COMP:11605"/>
        <dbReference type="ChEBI" id="CHEBI:15378"/>
        <dbReference type="ChEBI" id="CHEBI:30013"/>
        <dbReference type="ChEBI" id="CHEBI:30616"/>
        <dbReference type="ChEBI" id="CHEBI:61977"/>
        <dbReference type="ChEBI" id="CHEBI:456216"/>
        <dbReference type="EC" id="2.7.11.1"/>
    </reaction>
</comment>
<accession>A0A3N4GAX3</accession>
<evidence type="ECO:0000256" key="5">
    <source>
        <dbReference type="ARBA" id="ARBA00022741"/>
    </source>
</evidence>
<dbReference type="OrthoDB" id="137117at2"/>
<dbReference type="AlphaFoldDB" id="A0A3N4GAX3"/>
<organism evidence="12 13">
    <name type="scientific">Gordonia oryzae</name>
    <dbReference type="NCBI Taxonomy" id="2487349"/>
    <lineage>
        <taxon>Bacteria</taxon>
        <taxon>Bacillati</taxon>
        <taxon>Actinomycetota</taxon>
        <taxon>Actinomycetes</taxon>
        <taxon>Mycobacteriales</taxon>
        <taxon>Gordoniaceae</taxon>
        <taxon>Gordonia</taxon>
    </lineage>
</organism>
<dbReference type="CDD" id="cd14014">
    <property type="entry name" value="STKc_PknB_like"/>
    <property type="match status" value="1"/>
</dbReference>
<evidence type="ECO:0000256" key="3">
    <source>
        <dbReference type="ARBA" id="ARBA00022527"/>
    </source>
</evidence>
<dbReference type="EC" id="2.7.11.1" evidence="1"/>
<dbReference type="FunFam" id="1.10.510.10:FF:000306">
    <property type="entry name" value="Serine/threonine protein kinase"/>
    <property type="match status" value="1"/>
</dbReference>
<feature type="domain" description="Protein kinase" evidence="11">
    <location>
        <begin position="193"/>
        <end position="446"/>
    </location>
</feature>
<dbReference type="InterPro" id="IPR008271">
    <property type="entry name" value="Ser/Thr_kinase_AS"/>
</dbReference>
<protein>
    <recommendedName>
        <fullName evidence="2">Serine/threonine-protein kinase PknG</fullName>
        <ecNumber evidence="1">2.7.11.1</ecNumber>
    </recommendedName>
</protein>